<dbReference type="Gene3D" id="1.10.357.10">
    <property type="entry name" value="Tetracycline Repressor, domain 2"/>
    <property type="match status" value="1"/>
</dbReference>
<sequence length="222" mass="24234">MLARTRPEGIHAVTLRGRTRDRILDAASDIVVNDGVAAATPRAIASRAELDEVEIHEVYATHEALLMDLLNREYEGIRRIVADNIERDPAGGLLSRIFRYSLGALHERPLARALYLQDPQSLNQIIRATHDTEFFPNMGADRPFLESLQRAGMIRDDVEVGALTSFLSAYMAGVALIAPGTDVDEATAALSLLLERGVDAEVADTEAGKRALFDLLGRSAES</sequence>
<evidence type="ECO:0000256" key="1">
    <source>
        <dbReference type="ARBA" id="ARBA00023125"/>
    </source>
</evidence>
<dbReference type="InterPro" id="IPR009057">
    <property type="entry name" value="Homeodomain-like_sf"/>
</dbReference>
<dbReference type="Proteomes" id="UP001157034">
    <property type="component" value="Unassembled WGS sequence"/>
</dbReference>
<evidence type="ECO:0000259" key="3">
    <source>
        <dbReference type="PROSITE" id="PS50977"/>
    </source>
</evidence>
<comment type="caution">
    <text evidence="4">The sequence shown here is derived from an EMBL/GenBank/DDBJ whole genome shotgun (WGS) entry which is preliminary data.</text>
</comment>
<feature type="domain" description="HTH tetR-type" evidence="3">
    <location>
        <begin position="17"/>
        <end position="77"/>
    </location>
</feature>
<dbReference type="EMBL" id="BSVB01000001">
    <property type="protein sequence ID" value="GMA93878.1"/>
    <property type="molecule type" value="Genomic_DNA"/>
</dbReference>
<dbReference type="PROSITE" id="PS50977">
    <property type="entry name" value="HTH_TETR_2"/>
    <property type="match status" value="1"/>
</dbReference>
<feature type="DNA-binding region" description="H-T-H motif" evidence="2">
    <location>
        <begin position="40"/>
        <end position="59"/>
    </location>
</feature>
<proteinExistence type="predicted"/>
<evidence type="ECO:0000313" key="5">
    <source>
        <dbReference type="Proteomes" id="UP001157034"/>
    </source>
</evidence>
<keyword evidence="5" id="KW-1185">Reference proteome</keyword>
<keyword evidence="1 2" id="KW-0238">DNA-binding</keyword>
<evidence type="ECO:0000313" key="4">
    <source>
        <dbReference type="EMBL" id="GMA93878.1"/>
    </source>
</evidence>
<dbReference type="SUPFAM" id="SSF46689">
    <property type="entry name" value="Homeodomain-like"/>
    <property type="match status" value="1"/>
</dbReference>
<evidence type="ECO:0000256" key="2">
    <source>
        <dbReference type="PROSITE-ProRule" id="PRU00335"/>
    </source>
</evidence>
<name>A0ABQ6K068_9MICO</name>
<organism evidence="4 5">
    <name type="scientific">Pseudolysinimonas kribbensis</name>
    <dbReference type="NCBI Taxonomy" id="433641"/>
    <lineage>
        <taxon>Bacteria</taxon>
        <taxon>Bacillati</taxon>
        <taxon>Actinomycetota</taxon>
        <taxon>Actinomycetes</taxon>
        <taxon>Micrococcales</taxon>
        <taxon>Microbacteriaceae</taxon>
        <taxon>Pseudolysinimonas</taxon>
    </lineage>
</organism>
<dbReference type="InterPro" id="IPR001647">
    <property type="entry name" value="HTH_TetR"/>
</dbReference>
<accession>A0ABQ6K068</accession>
<protein>
    <recommendedName>
        <fullName evidence="3">HTH tetR-type domain-containing protein</fullName>
    </recommendedName>
</protein>
<gene>
    <name evidence="4" type="ORF">GCM10025881_07020</name>
</gene>
<reference evidence="5" key="1">
    <citation type="journal article" date="2019" name="Int. J. Syst. Evol. Microbiol.">
        <title>The Global Catalogue of Microorganisms (GCM) 10K type strain sequencing project: providing services to taxonomists for standard genome sequencing and annotation.</title>
        <authorList>
            <consortium name="The Broad Institute Genomics Platform"/>
            <consortium name="The Broad Institute Genome Sequencing Center for Infectious Disease"/>
            <person name="Wu L."/>
            <person name="Ma J."/>
        </authorList>
    </citation>
    <scope>NUCLEOTIDE SEQUENCE [LARGE SCALE GENOMIC DNA]</scope>
    <source>
        <strain evidence="5">NBRC 108894</strain>
    </source>
</reference>